<dbReference type="InterPro" id="IPR003388">
    <property type="entry name" value="Reticulon"/>
</dbReference>
<feature type="domain" description="Reticulon" evidence="7">
    <location>
        <begin position="67"/>
        <end position="253"/>
    </location>
</feature>
<keyword evidence="3 6" id="KW-0256">Endoplasmic reticulum</keyword>
<dbReference type="AlphaFoldDB" id="A0A0D6R0N7"/>
<dbReference type="EMBL" id="GCKF01040537">
    <property type="protein sequence ID" value="JAG95455.1"/>
    <property type="molecule type" value="Transcribed_RNA"/>
</dbReference>
<name>A0A0D6R0N7_ARACU</name>
<dbReference type="EMBL" id="GCKF01040538">
    <property type="protein sequence ID" value="JAG95454.1"/>
    <property type="molecule type" value="Transcribed_RNA"/>
</dbReference>
<dbReference type="GO" id="GO:0009617">
    <property type="term" value="P:response to bacterium"/>
    <property type="evidence" value="ECO:0007669"/>
    <property type="project" value="InterPro"/>
</dbReference>
<dbReference type="PANTHER" id="PTHR10994">
    <property type="entry name" value="RETICULON"/>
    <property type="match status" value="1"/>
</dbReference>
<evidence type="ECO:0000256" key="3">
    <source>
        <dbReference type="ARBA" id="ARBA00022824"/>
    </source>
</evidence>
<sequence>MSQENENEVYVDHDKNRHPAVDSAVDKLAEMPAFKPADVPLQESRATVSQLFNRQRPLHEILGSGKVADVILWRRRNLTVSILLVGTVVWYMFECTGYTLLSLVANVLLLLITILFVWSNAAVILKRPPPSVPELEVSEESVNKISTILMAKINHGFKLSRELVLGKDFKLFLKVASALWILSTVGAWFNFFTLVYICLLVILTVPAFYDKYQNHIDRYSGIAKKETRKQYEKFDAHVLSKIPRGFSKEKKVL</sequence>
<proteinExistence type="predicted"/>
<keyword evidence="4 6" id="KW-1133">Transmembrane helix</keyword>
<keyword evidence="2 6" id="KW-0812">Transmembrane</keyword>
<reference evidence="8" key="1">
    <citation type="submission" date="2015-03" db="EMBL/GenBank/DDBJ databases">
        <title>A transcriptome of Araucaria cunninghamii, an australian fine timber species.</title>
        <authorList>
            <person name="Jing Yi C.J.Y."/>
            <person name="Yin San L.Y.S."/>
            <person name="Abdul Karim S.S."/>
            <person name="Wan Azmi N.N."/>
            <person name="Hercus R.R."/>
            <person name="Croft L.L."/>
        </authorList>
    </citation>
    <scope>NUCLEOTIDE SEQUENCE</scope>
    <source>
        <strain evidence="8">MI0301</strain>
        <tissue evidence="8">Leaf</tissue>
    </source>
</reference>
<dbReference type="Pfam" id="PF02453">
    <property type="entry name" value="Reticulon"/>
    <property type="match status" value="1"/>
</dbReference>
<organism evidence="8">
    <name type="scientific">Araucaria cunninghamii</name>
    <name type="common">Hoop pine</name>
    <name type="synonym">Moreton Bay pine</name>
    <dbReference type="NCBI Taxonomy" id="56994"/>
    <lineage>
        <taxon>Eukaryota</taxon>
        <taxon>Viridiplantae</taxon>
        <taxon>Streptophyta</taxon>
        <taxon>Embryophyta</taxon>
        <taxon>Tracheophyta</taxon>
        <taxon>Spermatophyta</taxon>
        <taxon>Pinopsida</taxon>
        <taxon>Pinidae</taxon>
        <taxon>Conifers II</taxon>
        <taxon>Araucariales</taxon>
        <taxon>Araucariaceae</taxon>
        <taxon>Araucaria</taxon>
    </lineage>
</organism>
<evidence type="ECO:0000256" key="2">
    <source>
        <dbReference type="ARBA" id="ARBA00022692"/>
    </source>
</evidence>
<keyword evidence="5 6" id="KW-0472">Membrane</keyword>
<protein>
    <recommendedName>
        <fullName evidence="6">Reticulon-like protein</fullName>
    </recommendedName>
</protein>
<accession>A0A0D6R0N7</accession>
<evidence type="ECO:0000259" key="7">
    <source>
        <dbReference type="PROSITE" id="PS50845"/>
    </source>
</evidence>
<dbReference type="InterPro" id="IPR045064">
    <property type="entry name" value="Reticulon-like"/>
</dbReference>
<evidence type="ECO:0000313" key="8">
    <source>
        <dbReference type="EMBL" id="JAG95455.1"/>
    </source>
</evidence>
<evidence type="ECO:0000256" key="6">
    <source>
        <dbReference type="RuleBase" id="RU363132"/>
    </source>
</evidence>
<feature type="transmembrane region" description="Helical" evidence="6">
    <location>
        <begin position="194"/>
        <end position="209"/>
    </location>
</feature>
<evidence type="ECO:0000256" key="4">
    <source>
        <dbReference type="ARBA" id="ARBA00022989"/>
    </source>
</evidence>
<evidence type="ECO:0000256" key="5">
    <source>
        <dbReference type="ARBA" id="ARBA00023136"/>
    </source>
</evidence>
<comment type="subcellular location">
    <subcellularLocation>
        <location evidence="1 6">Endoplasmic reticulum membrane</location>
        <topology evidence="1 6">Multi-pass membrane protein</topology>
    </subcellularLocation>
</comment>
<evidence type="ECO:0000256" key="1">
    <source>
        <dbReference type="ARBA" id="ARBA00004477"/>
    </source>
</evidence>
<dbReference type="GO" id="GO:0005789">
    <property type="term" value="C:endoplasmic reticulum membrane"/>
    <property type="evidence" value="ECO:0007669"/>
    <property type="project" value="UniProtKB-SubCell"/>
</dbReference>
<feature type="transmembrane region" description="Helical" evidence="6">
    <location>
        <begin position="99"/>
        <end position="118"/>
    </location>
</feature>
<dbReference type="PANTHER" id="PTHR10994:SF193">
    <property type="entry name" value="RETICULON-LIKE PROTEIN"/>
    <property type="match status" value="1"/>
</dbReference>
<dbReference type="PROSITE" id="PS50845">
    <property type="entry name" value="RETICULON"/>
    <property type="match status" value="1"/>
</dbReference>